<keyword evidence="1" id="KW-0812">Transmembrane</keyword>
<name>A0A840SHU9_9RHOB</name>
<feature type="domain" description="Acyltransferase 3" evidence="2">
    <location>
        <begin position="31"/>
        <end position="362"/>
    </location>
</feature>
<sequence length="395" mass="43547">MSSSVAYPRTHAPAAAGQRAAPLTELDRRRIAWLRLVLVLALVFLHYGGIYGSELSPYRGYQGQPLPVASILISFVLYIGFTAVPAMSAISGYLFFYGASRDTPPDFVRKLRRRVQSLVLPCVIWGGGFATLGLAMHLVAPSLFANFFDSGRNMVVNWLDASLGITRTPLAFQLWFIHDLIITVALSPVIWFLASRLPWLTIAILVPLWVLDVPTGLFHRLDVLIFFCFGATCAMQGLRPDLPRRLILPVFGVFLAVALARTVAPYYVGRTMGLDFDIATAAMRVLGALAVWNVAALLLEGRFADWVVKNAYMAFFIHCAHYPPILFLKLGLGSMIDPMSEVAQIGLYVVTVSLTIWTCILVGRLLQARMPRTFRILSGGRTLPDGKAKSGFLPT</sequence>
<dbReference type="RefSeq" id="WP_184149649.1">
    <property type="nucleotide sequence ID" value="NZ_JACHFM010000002.1"/>
</dbReference>
<feature type="transmembrane region" description="Helical" evidence="1">
    <location>
        <begin position="118"/>
        <end position="138"/>
    </location>
</feature>
<keyword evidence="4" id="KW-1185">Reference proteome</keyword>
<feature type="transmembrane region" description="Helical" evidence="1">
    <location>
        <begin position="311"/>
        <end position="333"/>
    </location>
</feature>
<organism evidence="3 4">
    <name type="scientific">Amaricoccus macauensis</name>
    <dbReference type="NCBI Taxonomy" id="57001"/>
    <lineage>
        <taxon>Bacteria</taxon>
        <taxon>Pseudomonadati</taxon>
        <taxon>Pseudomonadota</taxon>
        <taxon>Alphaproteobacteria</taxon>
        <taxon>Rhodobacterales</taxon>
        <taxon>Paracoccaceae</taxon>
        <taxon>Amaricoccus</taxon>
    </lineage>
</organism>
<keyword evidence="1" id="KW-0472">Membrane</keyword>
<dbReference type="InterPro" id="IPR002656">
    <property type="entry name" value="Acyl_transf_3_dom"/>
</dbReference>
<dbReference type="AlphaFoldDB" id="A0A840SHU9"/>
<dbReference type="EMBL" id="JACHFM010000002">
    <property type="protein sequence ID" value="MBB5222589.1"/>
    <property type="molecule type" value="Genomic_DNA"/>
</dbReference>
<dbReference type="GO" id="GO:0016747">
    <property type="term" value="F:acyltransferase activity, transferring groups other than amino-acyl groups"/>
    <property type="evidence" value="ECO:0007669"/>
    <property type="project" value="InterPro"/>
</dbReference>
<evidence type="ECO:0000313" key="3">
    <source>
        <dbReference type="EMBL" id="MBB5222589.1"/>
    </source>
</evidence>
<gene>
    <name evidence="3" type="ORF">HNP73_002525</name>
</gene>
<feature type="transmembrane region" description="Helical" evidence="1">
    <location>
        <begin position="189"/>
        <end position="211"/>
    </location>
</feature>
<keyword evidence="1" id="KW-1133">Transmembrane helix</keyword>
<feature type="transmembrane region" description="Helical" evidence="1">
    <location>
        <begin position="281"/>
        <end position="299"/>
    </location>
</feature>
<accession>A0A840SHU9</accession>
<protein>
    <recommendedName>
        <fullName evidence="2">Acyltransferase 3 domain-containing protein</fullName>
    </recommendedName>
</protein>
<evidence type="ECO:0000256" key="1">
    <source>
        <dbReference type="SAM" id="Phobius"/>
    </source>
</evidence>
<feature type="transmembrane region" description="Helical" evidence="1">
    <location>
        <begin position="217"/>
        <end position="234"/>
    </location>
</feature>
<feature type="transmembrane region" description="Helical" evidence="1">
    <location>
        <begin position="246"/>
        <end position="269"/>
    </location>
</feature>
<reference evidence="3 4" key="1">
    <citation type="submission" date="2020-08" db="EMBL/GenBank/DDBJ databases">
        <title>Genomic Encyclopedia of Type Strains, Phase IV (KMG-IV): sequencing the most valuable type-strain genomes for metagenomic binning, comparative biology and taxonomic classification.</title>
        <authorList>
            <person name="Goeker M."/>
        </authorList>
    </citation>
    <scope>NUCLEOTIDE SEQUENCE [LARGE SCALE GENOMIC DNA]</scope>
    <source>
        <strain evidence="3 4">DSM 101730</strain>
    </source>
</reference>
<evidence type="ECO:0000313" key="4">
    <source>
        <dbReference type="Proteomes" id="UP000549457"/>
    </source>
</evidence>
<feature type="transmembrane region" description="Helical" evidence="1">
    <location>
        <begin position="345"/>
        <end position="366"/>
    </location>
</feature>
<evidence type="ECO:0000259" key="2">
    <source>
        <dbReference type="Pfam" id="PF01757"/>
    </source>
</evidence>
<dbReference type="Proteomes" id="UP000549457">
    <property type="component" value="Unassembled WGS sequence"/>
</dbReference>
<feature type="transmembrane region" description="Helical" evidence="1">
    <location>
        <begin position="158"/>
        <end position="177"/>
    </location>
</feature>
<feature type="transmembrane region" description="Helical" evidence="1">
    <location>
        <begin position="71"/>
        <end position="97"/>
    </location>
</feature>
<dbReference type="Pfam" id="PF01757">
    <property type="entry name" value="Acyl_transf_3"/>
    <property type="match status" value="1"/>
</dbReference>
<comment type="caution">
    <text evidence="3">The sequence shown here is derived from an EMBL/GenBank/DDBJ whole genome shotgun (WGS) entry which is preliminary data.</text>
</comment>
<proteinExistence type="predicted"/>
<feature type="transmembrane region" description="Helical" evidence="1">
    <location>
        <begin position="32"/>
        <end position="51"/>
    </location>
</feature>